<dbReference type="GO" id="GO:0003677">
    <property type="term" value="F:DNA binding"/>
    <property type="evidence" value="ECO:0007669"/>
    <property type="project" value="InterPro"/>
</dbReference>
<dbReference type="EMBL" id="JAGIQL010000003">
    <property type="protein sequence ID" value="MBP0456219.1"/>
    <property type="molecule type" value="Genomic_DNA"/>
</dbReference>
<sequence length="74" mass="7839">MYDRTALRTVAAAKGDARPVDLADRLKVAQATAWRLYHGHTAPSARVAAAVEHAYGLPASALLKQRQAVTEAAA</sequence>
<gene>
    <name evidence="2" type="ORF">JFN87_01720</name>
</gene>
<comment type="caution">
    <text evidence="2">The sequence shown here is derived from an EMBL/GenBank/DDBJ whole genome shotgun (WGS) entry which is preliminary data.</text>
</comment>
<dbReference type="InterPro" id="IPR010982">
    <property type="entry name" value="Lambda_DNA-bd_dom_sf"/>
</dbReference>
<name>A0A940RW31_9ACTN</name>
<dbReference type="RefSeq" id="WP_209337994.1">
    <property type="nucleotide sequence ID" value="NZ_JAGIQL010000003.1"/>
</dbReference>
<dbReference type="SUPFAM" id="SSF47413">
    <property type="entry name" value="lambda repressor-like DNA-binding domains"/>
    <property type="match status" value="1"/>
</dbReference>
<evidence type="ECO:0000259" key="1">
    <source>
        <dbReference type="PROSITE" id="PS50943"/>
    </source>
</evidence>
<protein>
    <recommendedName>
        <fullName evidence="1">HTH cro/C1-type domain-containing protein</fullName>
    </recommendedName>
</protein>
<evidence type="ECO:0000313" key="3">
    <source>
        <dbReference type="Proteomes" id="UP000670475"/>
    </source>
</evidence>
<proteinExistence type="predicted"/>
<organism evidence="2 3">
    <name type="scientific">Streptomyces montanisoli</name>
    <dbReference type="NCBI Taxonomy" id="2798581"/>
    <lineage>
        <taxon>Bacteria</taxon>
        <taxon>Bacillati</taxon>
        <taxon>Actinomycetota</taxon>
        <taxon>Actinomycetes</taxon>
        <taxon>Kitasatosporales</taxon>
        <taxon>Streptomycetaceae</taxon>
        <taxon>Streptomyces</taxon>
    </lineage>
</organism>
<keyword evidence="3" id="KW-1185">Reference proteome</keyword>
<reference evidence="2" key="1">
    <citation type="submission" date="2021-03" db="EMBL/GenBank/DDBJ databases">
        <title>Whole genome sequence of Streptomyces bomunensis MMS17-BM035.</title>
        <authorList>
            <person name="Lee J.H."/>
        </authorList>
    </citation>
    <scope>NUCLEOTIDE SEQUENCE</scope>
    <source>
        <strain evidence="2">MMS17-BM035</strain>
    </source>
</reference>
<dbReference type="InterPro" id="IPR001387">
    <property type="entry name" value="Cro/C1-type_HTH"/>
</dbReference>
<feature type="domain" description="HTH cro/C1-type" evidence="1">
    <location>
        <begin position="21"/>
        <end position="62"/>
    </location>
</feature>
<evidence type="ECO:0000313" key="2">
    <source>
        <dbReference type="EMBL" id="MBP0456219.1"/>
    </source>
</evidence>
<dbReference type="AlphaFoldDB" id="A0A940RW31"/>
<accession>A0A940RW31</accession>
<dbReference type="Proteomes" id="UP000670475">
    <property type="component" value="Unassembled WGS sequence"/>
</dbReference>
<dbReference type="PROSITE" id="PS50943">
    <property type="entry name" value="HTH_CROC1"/>
    <property type="match status" value="1"/>
</dbReference>